<sequence>MAESHPNTSEPQNYFDQQPNSQSAPQRPLPRGINTGSSIGRTSTSGFDAPHDPRLAAKRNDTTRSNMERTQTNQTAGTSDTQRLEKKQQQLVDVENEYFKLNPWYNQQKEKPVFGLGQPLPHTMRRGMWWGKSDLKKRLDDLKAEKDDLQAGIDARDGLDIAKEKESENESESSQTPLRRGQSSQPQSLEQCQSYSHGRMPNVRQPTSNSYSMAGNQRNDDAASQRAPINEHGLTETDQGNNGRNNFGLQDGLHPLQELDTGATTQTQKEEKEIKKREHEEQQAYYNQYRNPIARLRAQYPQAPAEFLATFVYLFLGIAANLSIATSAESTGNFETQAWAWGFAVTVGIYLSGGVSGGHLSPCITIALSIFRGFPWRMAIVLYYDAINSMDPGHTLDITGKALFPKGPAFTATTAFFNDFVFMAVYTCIAFALGDDQNSPPGQGMTALVFGFMGYLMMVSLGYNTGLGISPARDLGPRLVGLWAGYDSFSDAYWAYGPFGAAISGAIFGGFIYDLFIFVGGESPVNYRWPKKGDIKWKLHERKEEAKDKIHSVA</sequence>
<name>A0A162VG98_DIDRA</name>
<feature type="transmembrane region" description="Helical" evidence="8">
    <location>
        <begin position="493"/>
        <end position="519"/>
    </location>
</feature>
<comment type="subcellular location">
    <subcellularLocation>
        <location evidence="1">Membrane</location>
        <topology evidence="1">Multi-pass membrane protein</topology>
    </subcellularLocation>
</comment>
<keyword evidence="3" id="KW-0813">Transport</keyword>
<feature type="transmembrane region" description="Helical" evidence="8">
    <location>
        <begin position="305"/>
        <end position="326"/>
    </location>
</feature>
<dbReference type="GO" id="GO:0015250">
    <property type="term" value="F:water channel activity"/>
    <property type="evidence" value="ECO:0007669"/>
    <property type="project" value="TreeGrafter"/>
</dbReference>
<organism evidence="9 10">
    <name type="scientific">Didymella rabiei</name>
    <name type="common">Chickpea ascochyta blight fungus</name>
    <name type="synonym">Mycosphaerella rabiei</name>
    <dbReference type="NCBI Taxonomy" id="5454"/>
    <lineage>
        <taxon>Eukaryota</taxon>
        <taxon>Fungi</taxon>
        <taxon>Dikarya</taxon>
        <taxon>Ascomycota</taxon>
        <taxon>Pezizomycotina</taxon>
        <taxon>Dothideomycetes</taxon>
        <taxon>Pleosporomycetidae</taxon>
        <taxon>Pleosporales</taxon>
        <taxon>Pleosporineae</taxon>
        <taxon>Didymellaceae</taxon>
        <taxon>Ascochyta</taxon>
    </lineage>
</organism>
<dbReference type="InterPro" id="IPR000425">
    <property type="entry name" value="MIP"/>
</dbReference>
<feature type="compositionally biased region" description="Polar residues" evidence="7">
    <location>
        <begin position="63"/>
        <end position="81"/>
    </location>
</feature>
<feature type="transmembrane region" description="Helical" evidence="8">
    <location>
        <begin position="409"/>
        <end position="433"/>
    </location>
</feature>
<feature type="compositionally biased region" description="Polar residues" evidence="7">
    <location>
        <begin position="236"/>
        <end position="248"/>
    </location>
</feature>
<comment type="caution">
    <text evidence="9">The sequence shown here is derived from an EMBL/GenBank/DDBJ whole genome shotgun (WGS) entry which is preliminary data.</text>
</comment>
<evidence type="ECO:0000256" key="4">
    <source>
        <dbReference type="ARBA" id="ARBA00022692"/>
    </source>
</evidence>
<evidence type="ECO:0000256" key="1">
    <source>
        <dbReference type="ARBA" id="ARBA00004141"/>
    </source>
</evidence>
<evidence type="ECO:0000313" key="10">
    <source>
        <dbReference type="Proteomes" id="UP000076837"/>
    </source>
</evidence>
<dbReference type="EMBL" id="JYNV01000330">
    <property type="protein sequence ID" value="KZM18440.1"/>
    <property type="molecule type" value="Genomic_DNA"/>
</dbReference>
<gene>
    <name evidence="9" type="ORF">ST47_g10406</name>
</gene>
<dbReference type="PANTHER" id="PTHR43829:SF24">
    <property type="entry name" value="MIP AQUAPORIN (EUROFUNG)"/>
    <property type="match status" value="1"/>
</dbReference>
<dbReference type="Pfam" id="PF00230">
    <property type="entry name" value="MIP"/>
    <property type="match status" value="1"/>
</dbReference>
<dbReference type="AlphaFoldDB" id="A0A162VG98"/>
<dbReference type="STRING" id="5454.A0A162VG98"/>
<evidence type="ECO:0000256" key="2">
    <source>
        <dbReference type="ARBA" id="ARBA00006175"/>
    </source>
</evidence>
<dbReference type="PANTHER" id="PTHR43829">
    <property type="entry name" value="AQUAPORIN OR AQUAGLYCEROPORIN RELATED"/>
    <property type="match status" value="1"/>
</dbReference>
<evidence type="ECO:0000313" key="9">
    <source>
        <dbReference type="EMBL" id="KZM18440.1"/>
    </source>
</evidence>
<evidence type="ECO:0000256" key="7">
    <source>
        <dbReference type="SAM" id="MobiDB-lite"/>
    </source>
</evidence>
<feature type="compositionally biased region" description="Basic and acidic residues" evidence="7">
    <location>
        <begin position="146"/>
        <end position="168"/>
    </location>
</feature>
<reference evidence="9 10" key="1">
    <citation type="journal article" date="2016" name="Sci. Rep.">
        <title>Draft genome sequencing and secretome analysis of fungal phytopathogen Ascochyta rabiei provides insight into the necrotrophic effector repertoire.</title>
        <authorList>
            <person name="Verma S."/>
            <person name="Gazara R.K."/>
            <person name="Nizam S."/>
            <person name="Parween S."/>
            <person name="Chattopadhyay D."/>
            <person name="Verma P.K."/>
        </authorList>
    </citation>
    <scope>NUCLEOTIDE SEQUENCE [LARGE SCALE GENOMIC DNA]</scope>
    <source>
        <strain evidence="9 10">ArDII</strain>
    </source>
</reference>
<dbReference type="GO" id="GO:0005886">
    <property type="term" value="C:plasma membrane"/>
    <property type="evidence" value="ECO:0007669"/>
    <property type="project" value="TreeGrafter"/>
</dbReference>
<feature type="transmembrane region" description="Helical" evidence="8">
    <location>
        <begin position="338"/>
        <end position="356"/>
    </location>
</feature>
<keyword evidence="6 8" id="KW-0472">Membrane</keyword>
<feature type="region of interest" description="Disordered" evidence="7">
    <location>
        <begin position="1"/>
        <end position="89"/>
    </location>
</feature>
<keyword evidence="4 8" id="KW-0812">Transmembrane</keyword>
<dbReference type="OrthoDB" id="3222at2759"/>
<dbReference type="Proteomes" id="UP000076837">
    <property type="component" value="Unassembled WGS sequence"/>
</dbReference>
<keyword evidence="10" id="KW-1185">Reference proteome</keyword>
<evidence type="ECO:0000256" key="3">
    <source>
        <dbReference type="ARBA" id="ARBA00022448"/>
    </source>
</evidence>
<dbReference type="InterPro" id="IPR050363">
    <property type="entry name" value="MIP/Aquaporin"/>
</dbReference>
<evidence type="ECO:0000256" key="8">
    <source>
        <dbReference type="SAM" id="Phobius"/>
    </source>
</evidence>
<feature type="compositionally biased region" description="Basic and acidic residues" evidence="7">
    <location>
        <begin position="49"/>
        <end position="62"/>
    </location>
</feature>
<evidence type="ECO:0000256" key="5">
    <source>
        <dbReference type="ARBA" id="ARBA00022989"/>
    </source>
</evidence>
<feature type="compositionally biased region" description="Low complexity" evidence="7">
    <location>
        <begin position="32"/>
        <end position="46"/>
    </location>
</feature>
<dbReference type="Gene3D" id="1.20.1080.10">
    <property type="entry name" value="Glycerol uptake facilitator protein"/>
    <property type="match status" value="2"/>
</dbReference>
<feature type="compositionally biased region" description="Polar residues" evidence="7">
    <location>
        <begin position="1"/>
        <end position="25"/>
    </location>
</feature>
<dbReference type="SUPFAM" id="SSF81338">
    <property type="entry name" value="Aquaporin-like"/>
    <property type="match status" value="1"/>
</dbReference>
<keyword evidence="5 8" id="KW-1133">Transmembrane helix</keyword>
<feature type="compositionally biased region" description="Polar residues" evidence="7">
    <location>
        <begin position="204"/>
        <end position="217"/>
    </location>
</feature>
<dbReference type="GO" id="GO:0015254">
    <property type="term" value="F:glycerol channel activity"/>
    <property type="evidence" value="ECO:0007669"/>
    <property type="project" value="TreeGrafter"/>
</dbReference>
<evidence type="ECO:0000256" key="6">
    <source>
        <dbReference type="ARBA" id="ARBA00023136"/>
    </source>
</evidence>
<protein>
    <submittedName>
        <fullName evidence="9">Transporter</fullName>
    </submittedName>
</protein>
<feature type="region of interest" description="Disordered" evidence="7">
    <location>
        <begin position="146"/>
        <end position="254"/>
    </location>
</feature>
<accession>A0A162VG98</accession>
<feature type="transmembrane region" description="Helical" evidence="8">
    <location>
        <begin position="445"/>
        <end position="463"/>
    </location>
</feature>
<dbReference type="PRINTS" id="PR00783">
    <property type="entry name" value="MINTRINSICP"/>
</dbReference>
<feature type="compositionally biased region" description="Polar residues" evidence="7">
    <location>
        <begin position="175"/>
        <end position="196"/>
    </location>
</feature>
<proteinExistence type="inferred from homology"/>
<dbReference type="InterPro" id="IPR023271">
    <property type="entry name" value="Aquaporin-like"/>
</dbReference>
<comment type="similarity">
    <text evidence="2">Belongs to the MIP/aquaporin (TC 1.A.8) family.</text>
</comment>